<keyword evidence="10" id="KW-1185">Reference proteome</keyword>
<evidence type="ECO:0000313" key="9">
    <source>
        <dbReference type="EMBL" id="PIM99877.1"/>
    </source>
</evidence>
<evidence type="ECO:0000313" key="10">
    <source>
        <dbReference type="Proteomes" id="UP000231279"/>
    </source>
</evidence>
<evidence type="ECO:0000256" key="2">
    <source>
        <dbReference type="ARBA" id="ARBA00008035"/>
    </source>
</evidence>
<dbReference type="Proteomes" id="UP000231279">
    <property type="component" value="Unassembled WGS sequence"/>
</dbReference>
<evidence type="ECO:0000256" key="3">
    <source>
        <dbReference type="ARBA" id="ARBA00023015"/>
    </source>
</evidence>
<dbReference type="STRING" id="429701.A0A2G9G3K1"/>
<dbReference type="AlphaFoldDB" id="A0A2G9G3K1"/>
<keyword evidence="4 6" id="KW-0804">Transcription</keyword>
<reference evidence="10" key="1">
    <citation type="journal article" date="2018" name="Gigascience">
        <title>Genome assembly of the Pink Ipe (Handroanthus impetiginosus, Bignoniaceae), a highly valued, ecologically keystone Neotropical timber forest tree.</title>
        <authorList>
            <person name="Silva-Junior O.B."/>
            <person name="Grattapaglia D."/>
            <person name="Novaes E."/>
            <person name="Collevatti R.G."/>
        </authorList>
    </citation>
    <scope>NUCLEOTIDE SEQUENCE [LARGE SCALE GENOMIC DNA]</scope>
    <source>
        <strain evidence="10">cv. UFG-1</strain>
    </source>
</reference>
<evidence type="ECO:0000256" key="5">
    <source>
        <dbReference type="ARBA" id="ARBA00023242"/>
    </source>
</evidence>
<evidence type="ECO:0000256" key="7">
    <source>
        <dbReference type="SAM" id="MobiDB-lite"/>
    </source>
</evidence>
<feature type="domain" description="Enhancer of polycomb-like N-terminal" evidence="8">
    <location>
        <begin position="472"/>
        <end position="563"/>
    </location>
</feature>
<evidence type="ECO:0000256" key="6">
    <source>
        <dbReference type="RuleBase" id="RU361124"/>
    </source>
</evidence>
<dbReference type="OrthoDB" id="435275at2759"/>
<dbReference type="GO" id="GO:0006357">
    <property type="term" value="P:regulation of transcription by RNA polymerase II"/>
    <property type="evidence" value="ECO:0007669"/>
    <property type="project" value="InterPro"/>
</dbReference>
<evidence type="ECO:0000259" key="8">
    <source>
        <dbReference type="Pfam" id="PF10513"/>
    </source>
</evidence>
<dbReference type="InterPro" id="IPR019542">
    <property type="entry name" value="Enhancer_polycomb-like_N"/>
</dbReference>
<dbReference type="GO" id="GO:0035267">
    <property type="term" value="C:NuA4 histone acetyltransferase complex"/>
    <property type="evidence" value="ECO:0007669"/>
    <property type="project" value="InterPro"/>
</dbReference>
<evidence type="ECO:0000256" key="4">
    <source>
        <dbReference type="ARBA" id="ARBA00023163"/>
    </source>
</evidence>
<sequence>MNGNMQLPATSIRFKLSSAQDVRKHHEFEFHSFSRLQRSRWVCLDSQLLRHCLVIKQLPVSECTYDKIKELEHGSIEQRKPHDGLELSSFVGFSRKFVPSILPIGVSEEARNTGISGSALSTGEVPRFTFSFSAAPTFFLAPHLHLLMKNSSDWGNLHHHDGQHTPESSENGSEHAECTQMNPSLVAEHKIGTLDTEAPASFASSNEDLVADVALVTGVPEKAISRSDSQFGGITVDIPSCDQVSITLDGKQCISRQTSDVGSIVNEGFVHSPSPTGSGSSWKYVRSSSISSPLGDLSPMWSDASPKFMRTGFSNGPKRPRTQVQYTLPGAGYALRAKQKMQNQRTLPYRRRRASLKRISDGSRNNRKNFDLVACGANVLVTHGDKGWRELGALIVLEVADHNEWTLAVKLSGITKYSYKVKHILQPGSTNRYSHSVLWKGGKDWVLEFPDRNQWNLFKELYEECYNRNIRAASVKNIPIPGVQLIEESDDYETEVPFVWNSTRYIRQVQTDVEMAMDPSRILYDMDSDDEQWLMENEKWIEENRCKEISEEFLEKTMDMLEKVSYIQHRANFTDAEIQELAFGMGSVEAVKLVYEHWREKRERKGMPLIRHLQPPLWERYQRQLKEWEHTVARSNSAISVGTKGKVLPPEKPPMFAFCQKPRGLDVPNKGSKQRSHRKASVSGNFHAASGDHDGFLFLGKRGKGHPSGDERGLYTNSVHRSSVAHFSKGIDVSESNRNPKTYQRKSRKLSSQTSPSNHQTTLYNQRTSSEGPHGQGVEHLDSSYLDELRLRGAKCAAERAQNLAKLKRDDANRSFIKVDLAKYKAASAITIAEAVKGAAGESDGGN</sequence>
<dbReference type="Pfam" id="PF10513">
    <property type="entry name" value="EPL1"/>
    <property type="match status" value="1"/>
</dbReference>
<comment type="caution">
    <text evidence="9">The sequence shown here is derived from an EMBL/GenBank/DDBJ whole genome shotgun (WGS) entry which is preliminary data.</text>
</comment>
<accession>A0A2G9G3K1</accession>
<dbReference type="EMBL" id="NKXS01007308">
    <property type="protein sequence ID" value="PIM99877.1"/>
    <property type="molecule type" value="Genomic_DNA"/>
</dbReference>
<keyword evidence="3 6" id="KW-0805">Transcription regulation</keyword>
<feature type="region of interest" description="Disordered" evidence="7">
    <location>
        <begin position="661"/>
        <end position="687"/>
    </location>
</feature>
<proteinExistence type="inferred from homology"/>
<dbReference type="InterPro" id="IPR024943">
    <property type="entry name" value="Enhancer_polycomb"/>
</dbReference>
<feature type="region of interest" description="Disordered" evidence="7">
    <location>
        <begin position="726"/>
        <end position="779"/>
    </location>
</feature>
<feature type="compositionally biased region" description="Polar residues" evidence="7">
    <location>
        <begin position="750"/>
        <end position="771"/>
    </location>
</feature>
<dbReference type="GO" id="GO:0005634">
    <property type="term" value="C:nucleus"/>
    <property type="evidence" value="ECO:0007669"/>
    <property type="project" value="UniProtKB-SubCell"/>
</dbReference>
<evidence type="ECO:0000256" key="1">
    <source>
        <dbReference type="ARBA" id="ARBA00004123"/>
    </source>
</evidence>
<feature type="region of interest" description="Disordered" evidence="7">
    <location>
        <begin position="157"/>
        <end position="178"/>
    </location>
</feature>
<name>A0A2G9G3K1_9LAMI</name>
<keyword evidence="5 6" id="KW-0539">Nucleus</keyword>
<protein>
    <recommendedName>
        <fullName evidence="6">Enhancer of polycomb-like protein</fullName>
    </recommendedName>
</protein>
<comment type="subcellular location">
    <subcellularLocation>
        <location evidence="1 6">Nucleus</location>
    </subcellularLocation>
</comment>
<comment type="similarity">
    <text evidence="2 6">Belongs to the enhancer of polycomb family.</text>
</comment>
<gene>
    <name evidence="9" type="ORF">CDL12_27619</name>
</gene>
<organism evidence="9 10">
    <name type="scientific">Handroanthus impetiginosus</name>
    <dbReference type="NCBI Taxonomy" id="429701"/>
    <lineage>
        <taxon>Eukaryota</taxon>
        <taxon>Viridiplantae</taxon>
        <taxon>Streptophyta</taxon>
        <taxon>Embryophyta</taxon>
        <taxon>Tracheophyta</taxon>
        <taxon>Spermatophyta</taxon>
        <taxon>Magnoliopsida</taxon>
        <taxon>eudicotyledons</taxon>
        <taxon>Gunneridae</taxon>
        <taxon>Pentapetalae</taxon>
        <taxon>asterids</taxon>
        <taxon>lamiids</taxon>
        <taxon>Lamiales</taxon>
        <taxon>Bignoniaceae</taxon>
        <taxon>Crescentiina</taxon>
        <taxon>Tabebuia alliance</taxon>
        <taxon>Handroanthus</taxon>
    </lineage>
</organism>
<dbReference type="PANTHER" id="PTHR14898">
    <property type="entry name" value="ENHANCER OF POLYCOMB"/>
    <property type="match status" value="1"/>
</dbReference>